<name>A0ABM8V533_THEXY</name>
<dbReference type="RefSeq" id="WP_015254731.1">
    <property type="nucleotide sequence ID" value="NZ_CAJRAY010000053.1"/>
</dbReference>
<keyword evidence="2" id="KW-1185">Reference proteome</keyword>
<proteinExistence type="predicted"/>
<evidence type="ECO:0000313" key="1">
    <source>
        <dbReference type="EMBL" id="CAG5088113.1"/>
    </source>
</evidence>
<accession>A0ABM8V533</accession>
<evidence type="ECO:0000313" key="2">
    <source>
        <dbReference type="Proteomes" id="UP000681526"/>
    </source>
</evidence>
<comment type="caution">
    <text evidence="1">The sequence shown here is derived from an EMBL/GenBank/DDBJ whole genome shotgun (WGS) entry which is preliminary data.</text>
</comment>
<dbReference type="Proteomes" id="UP000681526">
    <property type="component" value="Unassembled WGS sequence"/>
</dbReference>
<protein>
    <submittedName>
        <fullName evidence="1">Uncharacterized protein</fullName>
    </submittedName>
</protein>
<sequence>MDKRVVIAAYKRGWITIQECAQILGLDAAQIAGILSAEREAGSRRTALRPTRHAHG</sequence>
<reference evidence="1 2" key="1">
    <citation type="submission" date="2021-04" db="EMBL/GenBank/DDBJ databases">
        <authorList>
            <person name="Rakotoarivonina H."/>
        </authorList>
    </citation>
    <scope>NUCLEOTIDE SEQUENCE [LARGE SCALE GENOMIC DNA]</scope>
    <source>
        <strain evidence="1 2">XE</strain>
    </source>
</reference>
<organism evidence="1 2">
    <name type="scientific">Thermobacillus xylanilyticus</name>
    <dbReference type="NCBI Taxonomy" id="76633"/>
    <lineage>
        <taxon>Bacteria</taxon>
        <taxon>Bacillati</taxon>
        <taxon>Bacillota</taxon>
        <taxon>Bacilli</taxon>
        <taxon>Bacillales</taxon>
        <taxon>Paenibacillaceae</taxon>
        <taxon>Thermobacillus</taxon>
    </lineage>
</organism>
<gene>
    <name evidence="1" type="primary">txxe 2285</name>
    <name evidence="1" type="ORF">TXXE_11600</name>
</gene>
<dbReference type="EMBL" id="CAJRAY010000053">
    <property type="protein sequence ID" value="CAG5088113.1"/>
    <property type="molecule type" value="Genomic_DNA"/>
</dbReference>